<evidence type="ECO:0000313" key="1">
    <source>
        <dbReference type="EMBL" id="JAD24495.1"/>
    </source>
</evidence>
<dbReference type="AlphaFoldDB" id="A0A0A8YGQ9"/>
<dbReference type="EMBL" id="GBRH01273400">
    <property type="protein sequence ID" value="JAD24495.1"/>
    <property type="molecule type" value="Transcribed_RNA"/>
</dbReference>
<name>A0A0A8YGQ9_ARUDO</name>
<proteinExistence type="predicted"/>
<accession>A0A0A8YGQ9</accession>
<sequence>MSNSLFFTSSIASCKHQKGPDNREILTSQSLVRF</sequence>
<organism evidence="1">
    <name type="scientific">Arundo donax</name>
    <name type="common">Giant reed</name>
    <name type="synonym">Donax arundinaceus</name>
    <dbReference type="NCBI Taxonomy" id="35708"/>
    <lineage>
        <taxon>Eukaryota</taxon>
        <taxon>Viridiplantae</taxon>
        <taxon>Streptophyta</taxon>
        <taxon>Embryophyta</taxon>
        <taxon>Tracheophyta</taxon>
        <taxon>Spermatophyta</taxon>
        <taxon>Magnoliopsida</taxon>
        <taxon>Liliopsida</taxon>
        <taxon>Poales</taxon>
        <taxon>Poaceae</taxon>
        <taxon>PACMAD clade</taxon>
        <taxon>Arundinoideae</taxon>
        <taxon>Arundineae</taxon>
        <taxon>Arundo</taxon>
    </lineage>
</organism>
<protein>
    <submittedName>
        <fullName evidence="1">Uncharacterized protein</fullName>
    </submittedName>
</protein>
<reference evidence="1" key="2">
    <citation type="journal article" date="2015" name="Data Brief">
        <title>Shoot transcriptome of the giant reed, Arundo donax.</title>
        <authorList>
            <person name="Barrero R.A."/>
            <person name="Guerrero F.D."/>
            <person name="Moolhuijzen P."/>
            <person name="Goolsby J.A."/>
            <person name="Tidwell J."/>
            <person name="Bellgard S.E."/>
            <person name="Bellgard M.I."/>
        </authorList>
    </citation>
    <scope>NUCLEOTIDE SEQUENCE</scope>
    <source>
        <tissue evidence="1">Shoot tissue taken approximately 20 cm above the soil surface</tissue>
    </source>
</reference>
<reference evidence="1" key="1">
    <citation type="submission" date="2014-09" db="EMBL/GenBank/DDBJ databases">
        <authorList>
            <person name="Magalhaes I.L.F."/>
            <person name="Oliveira U."/>
            <person name="Santos F.R."/>
            <person name="Vidigal T.H.D.A."/>
            <person name="Brescovit A.D."/>
            <person name="Santos A.J."/>
        </authorList>
    </citation>
    <scope>NUCLEOTIDE SEQUENCE</scope>
    <source>
        <tissue evidence="1">Shoot tissue taken approximately 20 cm above the soil surface</tissue>
    </source>
</reference>